<feature type="coiled-coil region" evidence="2">
    <location>
        <begin position="26"/>
        <end position="60"/>
    </location>
</feature>
<dbReference type="AlphaFoldDB" id="A0A2H0BCT4"/>
<dbReference type="CDD" id="cd12797">
    <property type="entry name" value="M23_peptidase"/>
    <property type="match status" value="1"/>
</dbReference>
<evidence type="ECO:0000313" key="5">
    <source>
        <dbReference type="Proteomes" id="UP000229794"/>
    </source>
</evidence>
<gene>
    <name evidence="4" type="ORF">COX06_03230</name>
</gene>
<dbReference type="Pfam" id="PF01551">
    <property type="entry name" value="Peptidase_M23"/>
    <property type="match status" value="1"/>
</dbReference>
<dbReference type="InterPro" id="IPR011055">
    <property type="entry name" value="Dup_hybrid_motif"/>
</dbReference>
<dbReference type="InterPro" id="IPR050570">
    <property type="entry name" value="Cell_wall_metabolism_enzyme"/>
</dbReference>
<dbReference type="EMBL" id="PCST01000042">
    <property type="protein sequence ID" value="PIP55436.1"/>
    <property type="molecule type" value="Genomic_DNA"/>
</dbReference>
<dbReference type="InterPro" id="IPR016047">
    <property type="entry name" value="M23ase_b-sheet_dom"/>
</dbReference>
<keyword evidence="1" id="KW-0732">Signal</keyword>
<dbReference type="PANTHER" id="PTHR21666:SF289">
    <property type="entry name" value="L-ALA--D-GLU ENDOPEPTIDASE"/>
    <property type="match status" value="1"/>
</dbReference>
<dbReference type="Proteomes" id="UP000229794">
    <property type="component" value="Unassembled WGS sequence"/>
</dbReference>
<dbReference type="Gene3D" id="2.70.70.10">
    <property type="entry name" value="Glucose Permease (Domain IIA)"/>
    <property type="match status" value="1"/>
</dbReference>
<dbReference type="GO" id="GO:0004222">
    <property type="term" value="F:metalloendopeptidase activity"/>
    <property type="evidence" value="ECO:0007669"/>
    <property type="project" value="TreeGrafter"/>
</dbReference>
<organism evidence="4 5">
    <name type="scientific">Candidatus Zambryskibacteria bacterium CG22_combo_CG10-13_8_21_14_all_42_17</name>
    <dbReference type="NCBI Taxonomy" id="1975118"/>
    <lineage>
        <taxon>Bacteria</taxon>
        <taxon>Candidatus Zambryskiibacteriota</taxon>
    </lineage>
</organism>
<evidence type="ECO:0000259" key="3">
    <source>
        <dbReference type="Pfam" id="PF01551"/>
    </source>
</evidence>
<feature type="domain" description="M23ase beta-sheet core" evidence="3">
    <location>
        <begin position="291"/>
        <end position="389"/>
    </location>
</feature>
<comment type="caution">
    <text evidence="4">The sequence shown here is derived from an EMBL/GenBank/DDBJ whole genome shotgun (WGS) entry which is preliminary data.</text>
</comment>
<evidence type="ECO:0000313" key="4">
    <source>
        <dbReference type="EMBL" id="PIP55436.1"/>
    </source>
</evidence>
<evidence type="ECO:0000256" key="2">
    <source>
        <dbReference type="SAM" id="Coils"/>
    </source>
</evidence>
<dbReference type="PANTHER" id="PTHR21666">
    <property type="entry name" value="PEPTIDASE-RELATED"/>
    <property type="match status" value="1"/>
</dbReference>
<sequence length="428" mass="47486">MMRWKITTVLLVSLLITPFIIGAADPTELEKEIEQVQREREILIEEQKKLQVELEAVNKETRSLGSAVKSLDATKLKLAKDISITQSKITLTDLTIRSLESTVSEKEQQIFAHRAAIANTILAFSDYDSRPLILELLSSSSLSDVWRDRSQLEGLSNRLEDEIGALRETRNILNLEKEQKERVKKEQLSLRGQLNGQKLVVDENKKAKEKLLIETKNVESQYQKMLALNIARQKEFEEDLFRLESELRIFLDPTLIPSSRPGLISWPLQKVFITQRFGRTSASGRLYASGTHNGVDFRATQGTPVMAVLGGVVEGTGNTDEQNGCGSYGRWILIKHPNGLTSIYAHLSASLVTTGKIVSAGEVIGYSGGMPGVFGSGYSTGPHLHLGLFASQGVSIRKFESSRGCKQVFVPIADIKAYLDPLSYLPSL</sequence>
<reference evidence="4 5" key="1">
    <citation type="submission" date="2017-09" db="EMBL/GenBank/DDBJ databases">
        <title>Depth-based differentiation of microbial function through sediment-hosted aquifers and enrichment of novel symbionts in the deep terrestrial subsurface.</title>
        <authorList>
            <person name="Probst A.J."/>
            <person name="Ladd B."/>
            <person name="Jarett J.K."/>
            <person name="Geller-Mcgrath D.E."/>
            <person name="Sieber C.M."/>
            <person name="Emerson J.B."/>
            <person name="Anantharaman K."/>
            <person name="Thomas B.C."/>
            <person name="Malmstrom R."/>
            <person name="Stieglmeier M."/>
            <person name="Klingl A."/>
            <person name="Woyke T."/>
            <person name="Ryan C.M."/>
            <person name="Banfield J.F."/>
        </authorList>
    </citation>
    <scope>NUCLEOTIDE SEQUENCE [LARGE SCALE GENOMIC DNA]</scope>
    <source>
        <strain evidence="4">CG22_combo_CG10-13_8_21_14_all_42_17</strain>
    </source>
</reference>
<feature type="coiled-coil region" evidence="2">
    <location>
        <begin position="149"/>
        <end position="186"/>
    </location>
</feature>
<accession>A0A2H0BCT4</accession>
<name>A0A2H0BCT4_9BACT</name>
<keyword evidence="2" id="KW-0175">Coiled coil</keyword>
<dbReference type="Gene3D" id="6.10.250.3150">
    <property type="match status" value="1"/>
</dbReference>
<dbReference type="SUPFAM" id="SSF51261">
    <property type="entry name" value="Duplicated hybrid motif"/>
    <property type="match status" value="1"/>
</dbReference>
<evidence type="ECO:0000256" key="1">
    <source>
        <dbReference type="ARBA" id="ARBA00022729"/>
    </source>
</evidence>
<protein>
    <recommendedName>
        <fullName evidence="3">M23ase beta-sheet core domain-containing protein</fullName>
    </recommendedName>
</protein>
<proteinExistence type="predicted"/>